<dbReference type="CDD" id="cd22686">
    <property type="entry name" value="FHA_AGGF1"/>
    <property type="match status" value="1"/>
</dbReference>
<feature type="region of interest" description="Disordered" evidence="1">
    <location>
        <begin position="606"/>
        <end position="632"/>
    </location>
</feature>
<dbReference type="InterPro" id="IPR053027">
    <property type="entry name" value="AGGF1"/>
</dbReference>
<dbReference type="InterPro" id="IPR000253">
    <property type="entry name" value="FHA_dom"/>
</dbReference>
<accession>A0A210QZ40</accession>
<dbReference type="Gene3D" id="2.60.200.20">
    <property type="match status" value="1"/>
</dbReference>
<evidence type="ECO:0000259" key="2">
    <source>
        <dbReference type="PROSITE" id="PS50006"/>
    </source>
</evidence>
<dbReference type="Proteomes" id="UP000242188">
    <property type="component" value="Unassembled WGS sequence"/>
</dbReference>
<feature type="compositionally biased region" description="Basic and acidic residues" evidence="1">
    <location>
        <begin position="712"/>
        <end position="728"/>
    </location>
</feature>
<comment type="caution">
    <text evidence="4">The sequence shown here is derived from an EMBL/GenBank/DDBJ whole genome shotgun (WGS) entry which is preliminary data.</text>
</comment>
<keyword evidence="5" id="KW-1185">Reference proteome</keyword>
<dbReference type="SMART" id="SM00443">
    <property type="entry name" value="G_patch"/>
    <property type="match status" value="1"/>
</dbReference>
<dbReference type="OrthoDB" id="2538319at2759"/>
<feature type="region of interest" description="Disordered" evidence="1">
    <location>
        <begin position="300"/>
        <end position="397"/>
    </location>
</feature>
<evidence type="ECO:0000256" key="1">
    <source>
        <dbReference type="SAM" id="MobiDB-lite"/>
    </source>
</evidence>
<protein>
    <submittedName>
        <fullName evidence="4">Angiogenic factor with G patch and FHA domains 1</fullName>
    </submittedName>
</protein>
<dbReference type="SMART" id="SM00240">
    <property type="entry name" value="FHA"/>
    <property type="match status" value="1"/>
</dbReference>
<dbReference type="InterPro" id="IPR041591">
    <property type="entry name" value="OCRE"/>
</dbReference>
<feature type="compositionally biased region" description="Basic and acidic residues" evidence="1">
    <location>
        <begin position="610"/>
        <end position="619"/>
    </location>
</feature>
<feature type="region of interest" description="Disordered" evidence="1">
    <location>
        <begin position="101"/>
        <end position="220"/>
    </location>
</feature>
<dbReference type="EMBL" id="NEDP02001165">
    <property type="protein sequence ID" value="OWF53997.1"/>
    <property type="molecule type" value="Genomic_DNA"/>
</dbReference>
<feature type="compositionally biased region" description="Basic and acidic residues" evidence="1">
    <location>
        <begin position="322"/>
        <end position="384"/>
    </location>
</feature>
<dbReference type="Pfam" id="PF01585">
    <property type="entry name" value="G-patch"/>
    <property type="match status" value="1"/>
</dbReference>
<organism evidence="4 5">
    <name type="scientific">Mizuhopecten yessoensis</name>
    <name type="common">Japanese scallop</name>
    <name type="synonym">Patinopecten yessoensis</name>
    <dbReference type="NCBI Taxonomy" id="6573"/>
    <lineage>
        <taxon>Eukaryota</taxon>
        <taxon>Metazoa</taxon>
        <taxon>Spiralia</taxon>
        <taxon>Lophotrochozoa</taxon>
        <taxon>Mollusca</taxon>
        <taxon>Bivalvia</taxon>
        <taxon>Autobranchia</taxon>
        <taxon>Pteriomorphia</taxon>
        <taxon>Pectinida</taxon>
        <taxon>Pectinoidea</taxon>
        <taxon>Pectinidae</taxon>
        <taxon>Mizuhopecten</taxon>
    </lineage>
</organism>
<dbReference type="PROSITE" id="PS50006">
    <property type="entry name" value="FHA_DOMAIN"/>
    <property type="match status" value="1"/>
</dbReference>
<dbReference type="STRING" id="6573.A0A210QZ40"/>
<feature type="region of interest" description="Disordered" evidence="1">
    <location>
        <begin position="680"/>
        <end position="748"/>
    </location>
</feature>
<feature type="domain" description="FHA" evidence="2">
    <location>
        <begin position="455"/>
        <end position="508"/>
    </location>
</feature>
<feature type="domain" description="G-patch" evidence="3">
    <location>
        <begin position="640"/>
        <end position="687"/>
    </location>
</feature>
<name>A0A210QZ40_MIZYE</name>
<reference evidence="4 5" key="1">
    <citation type="journal article" date="2017" name="Nat. Ecol. Evol.">
        <title>Scallop genome provides insights into evolution of bilaterian karyotype and development.</title>
        <authorList>
            <person name="Wang S."/>
            <person name="Zhang J."/>
            <person name="Jiao W."/>
            <person name="Li J."/>
            <person name="Xun X."/>
            <person name="Sun Y."/>
            <person name="Guo X."/>
            <person name="Huan P."/>
            <person name="Dong B."/>
            <person name="Zhang L."/>
            <person name="Hu X."/>
            <person name="Sun X."/>
            <person name="Wang J."/>
            <person name="Zhao C."/>
            <person name="Wang Y."/>
            <person name="Wang D."/>
            <person name="Huang X."/>
            <person name="Wang R."/>
            <person name="Lv J."/>
            <person name="Li Y."/>
            <person name="Zhang Z."/>
            <person name="Liu B."/>
            <person name="Lu W."/>
            <person name="Hui Y."/>
            <person name="Liang J."/>
            <person name="Zhou Z."/>
            <person name="Hou R."/>
            <person name="Li X."/>
            <person name="Liu Y."/>
            <person name="Li H."/>
            <person name="Ning X."/>
            <person name="Lin Y."/>
            <person name="Zhao L."/>
            <person name="Xing Q."/>
            <person name="Dou J."/>
            <person name="Li Y."/>
            <person name="Mao J."/>
            <person name="Guo H."/>
            <person name="Dou H."/>
            <person name="Li T."/>
            <person name="Mu C."/>
            <person name="Jiang W."/>
            <person name="Fu Q."/>
            <person name="Fu X."/>
            <person name="Miao Y."/>
            <person name="Liu J."/>
            <person name="Yu Q."/>
            <person name="Li R."/>
            <person name="Liao H."/>
            <person name="Li X."/>
            <person name="Kong Y."/>
            <person name="Jiang Z."/>
            <person name="Chourrout D."/>
            <person name="Li R."/>
            <person name="Bao Z."/>
        </authorList>
    </citation>
    <scope>NUCLEOTIDE SEQUENCE [LARGE SCALE GENOMIC DNA]</scope>
    <source>
        <strain evidence="4 5">PY_sf001</strain>
    </source>
</reference>
<dbReference type="GO" id="GO:0003676">
    <property type="term" value="F:nucleic acid binding"/>
    <property type="evidence" value="ECO:0007669"/>
    <property type="project" value="InterPro"/>
</dbReference>
<feature type="compositionally biased region" description="Basic and acidic residues" evidence="1">
    <location>
        <begin position="101"/>
        <end position="115"/>
    </location>
</feature>
<dbReference type="AlphaFoldDB" id="A0A210QZ40"/>
<feature type="compositionally biased region" description="Basic and acidic residues" evidence="1">
    <location>
        <begin position="148"/>
        <end position="158"/>
    </location>
</feature>
<dbReference type="InterPro" id="IPR000467">
    <property type="entry name" value="G_patch_dom"/>
</dbReference>
<evidence type="ECO:0000313" key="5">
    <source>
        <dbReference type="Proteomes" id="UP000242188"/>
    </source>
</evidence>
<feature type="compositionally biased region" description="Basic and acidic residues" evidence="1">
    <location>
        <begin position="173"/>
        <end position="215"/>
    </location>
</feature>
<evidence type="ECO:0000259" key="3">
    <source>
        <dbReference type="PROSITE" id="PS50174"/>
    </source>
</evidence>
<dbReference type="Pfam" id="PF00498">
    <property type="entry name" value="FHA"/>
    <property type="match status" value="1"/>
</dbReference>
<dbReference type="Pfam" id="PF17780">
    <property type="entry name" value="OCRE"/>
    <property type="match status" value="1"/>
</dbReference>
<feature type="compositionally biased region" description="Polar residues" evidence="1">
    <location>
        <begin position="300"/>
        <end position="311"/>
    </location>
</feature>
<evidence type="ECO:0000313" key="4">
    <source>
        <dbReference type="EMBL" id="OWF53997.1"/>
    </source>
</evidence>
<sequence length="748" mass="84543">MSEVPLDGQVTGGDMSTKVKIKAEKDEIPVKHYKNDDDTEKEKAGIPDGDKAVLHTKLLEQCQQELITVKDKLIKTERQLEKANAYNEDLRGELDKLSSELHSLKRAARENRTDAETQTEDQQDSSTERHGLSEDQAIVIDDSINEGNEDKTDGDSKRTTKSTKTLESAETEDGARTDKDGKVKESASTESDTKTKDDNKMEHDAKVEKEAKEGEEQVSSTSLADELRATAEAAVQQTGYVYDENSGLYYDYNSGYYYNAEKALYYDPNTGTYFYYNSETGKYDFHSLVDLSQYSTGQDSQQYNNYYGQDHSSSDRGGNYDLTRKDYQAHSSHRHSDSGYDQYHRPLPRRDRETSRSSKSYEEYDHHISSQRRDKEGSSRMDSGKKKKTKRLQTEEMDKEEYEGVISALEGLRIKTAKETALELVSQWPPCIRVIVTDSDTIDPGNLFIITCTGATVGREKEMGHTILIPDINVSKAHAEIQFDEKEYKYYLTDLSSQNGTFLNEERVSEPKVKSKPMVLSHGDTLQFGCTRLLLHIHDGTDTCDECEPGQVQAQLQAQNQPKKEIVILSKEEKLRQQRQELKKIKKKYGLKNSAYVDNMGAINNPAYNDKADERRKTVGSDNPYQPDEVPASVHRPISEENKGHKMLKKLGWTEGDSLGKDNEGIRQPISVKFRANKSAGLGSGGAGEGSVQEVGDLKRRQKWMNAQRRYNKMDQDNVKIGSGRDKQTLTTPKWVQGETQEGETQEG</sequence>
<dbReference type="PROSITE" id="PS50174">
    <property type="entry name" value="G_PATCH"/>
    <property type="match status" value="1"/>
</dbReference>
<proteinExistence type="predicted"/>
<dbReference type="SUPFAM" id="SSF49879">
    <property type="entry name" value="SMAD/FHA domain"/>
    <property type="match status" value="1"/>
</dbReference>
<gene>
    <name evidence="4" type="ORF">KP79_PYT15323</name>
</gene>
<dbReference type="PANTHER" id="PTHR23106:SF24">
    <property type="entry name" value="ANGIOGENIC FACTOR WITH G PATCH AND FHA DOMAINS 1"/>
    <property type="match status" value="1"/>
</dbReference>
<dbReference type="PANTHER" id="PTHR23106">
    <property type="entry name" value="ANGIOGENIC FACTOR WITH G PATCH AND FHA DOMAINS 1"/>
    <property type="match status" value="1"/>
</dbReference>
<dbReference type="InterPro" id="IPR008984">
    <property type="entry name" value="SMAD_FHA_dom_sf"/>
</dbReference>